<organism evidence="2 3">
    <name type="scientific">Fusarium zealandicum</name>
    <dbReference type="NCBI Taxonomy" id="1053134"/>
    <lineage>
        <taxon>Eukaryota</taxon>
        <taxon>Fungi</taxon>
        <taxon>Dikarya</taxon>
        <taxon>Ascomycota</taxon>
        <taxon>Pezizomycotina</taxon>
        <taxon>Sordariomycetes</taxon>
        <taxon>Hypocreomycetidae</taxon>
        <taxon>Hypocreales</taxon>
        <taxon>Nectriaceae</taxon>
        <taxon>Fusarium</taxon>
        <taxon>Fusarium staphyleae species complex</taxon>
    </lineage>
</organism>
<proteinExistence type="predicted"/>
<protein>
    <submittedName>
        <fullName evidence="2">Uncharacterized protein</fullName>
    </submittedName>
</protein>
<keyword evidence="1" id="KW-0732">Signal</keyword>
<evidence type="ECO:0000256" key="1">
    <source>
        <dbReference type="SAM" id="SignalP"/>
    </source>
</evidence>
<reference evidence="2" key="2">
    <citation type="submission" date="2020-05" db="EMBL/GenBank/DDBJ databases">
        <authorList>
            <person name="Kim H.-S."/>
            <person name="Proctor R.H."/>
            <person name="Brown D.W."/>
        </authorList>
    </citation>
    <scope>NUCLEOTIDE SEQUENCE</scope>
    <source>
        <strain evidence="2">NRRL 22465</strain>
    </source>
</reference>
<evidence type="ECO:0000313" key="3">
    <source>
        <dbReference type="Proteomes" id="UP000635477"/>
    </source>
</evidence>
<gene>
    <name evidence="2" type="ORF">FZEAL_9028</name>
</gene>
<name>A0A8H4XGX8_9HYPO</name>
<evidence type="ECO:0000313" key="2">
    <source>
        <dbReference type="EMBL" id="KAF4974035.1"/>
    </source>
</evidence>
<feature type="chain" id="PRO_5034933770" evidence="1">
    <location>
        <begin position="18"/>
        <end position="258"/>
    </location>
</feature>
<dbReference type="EMBL" id="JABEYC010000812">
    <property type="protein sequence ID" value="KAF4974035.1"/>
    <property type="molecule type" value="Genomic_DNA"/>
</dbReference>
<keyword evidence="3" id="KW-1185">Reference proteome</keyword>
<dbReference type="Proteomes" id="UP000635477">
    <property type="component" value="Unassembled WGS sequence"/>
</dbReference>
<dbReference type="AlphaFoldDB" id="A0A8H4XGX8"/>
<comment type="caution">
    <text evidence="2">The sequence shown here is derived from an EMBL/GenBank/DDBJ whole genome shotgun (WGS) entry which is preliminary data.</text>
</comment>
<accession>A0A8H4XGX8</accession>
<reference evidence="2" key="1">
    <citation type="journal article" date="2020" name="BMC Genomics">
        <title>Correction to: Identification and distribution of gene clusters required for synthesis of sphingolipid metabolism inhibitors in diverse species of the filamentous fungus Fusarium.</title>
        <authorList>
            <person name="Kim H.S."/>
            <person name="Lohmar J.M."/>
            <person name="Busman M."/>
            <person name="Brown D.W."/>
            <person name="Naumann T.A."/>
            <person name="Divon H.H."/>
            <person name="Lysoe E."/>
            <person name="Uhlig S."/>
            <person name="Proctor R.H."/>
        </authorList>
    </citation>
    <scope>NUCLEOTIDE SEQUENCE</scope>
    <source>
        <strain evidence="2">NRRL 22465</strain>
    </source>
</reference>
<feature type="signal peptide" evidence="1">
    <location>
        <begin position="1"/>
        <end position="17"/>
    </location>
</feature>
<dbReference type="OrthoDB" id="5105301at2759"/>
<sequence length="258" mass="27423">MKFTLIIAAALFACVMAAPANRHHIVVRDSDSDSDEFIDVTGDDNLMSAKHHLGPVDGVVKKPRKFSKRQKYAHSITNSAELVAYLTEMRDKVHQRTEKIDAIIVKVKAGDKSKAQGTTSGIRLFHNIRSLVSSAVSILNGSPNLDPEDVEREDILGYIRDIVSDIVTSTKGMIGMTGTDVGVGALVPVTSILSNFVECIVGLDPAIVPDMRETLGPVVAGGSGSYDGLERAGGVLGGVLSPVTGIIESLRMAGNGHY</sequence>